<feature type="transmembrane region" description="Helical" evidence="1">
    <location>
        <begin position="12"/>
        <end position="38"/>
    </location>
</feature>
<dbReference type="AlphaFoldDB" id="A0A9J5ZWD7"/>
<comment type="caution">
    <text evidence="2">The sequence shown here is derived from an EMBL/GenBank/DDBJ whole genome shotgun (WGS) entry which is preliminary data.</text>
</comment>
<evidence type="ECO:0000313" key="2">
    <source>
        <dbReference type="EMBL" id="KAG5616669.1"/>
    </source>
</evidence>
<organism evidence="2 3">
    <name type="scientific">Solanum commersonii</name>
    <name type="common">Commerson's wild potato</name>
    <name type="synonym">Commerson's nightshade</name>
    <dbReference type="NCBI Taxonomy" id="4109"/>
    <lineage>
        <taxon>Eukaryota</taxon>
        <taxon>Viridiplantae</taxon>
        <taxon>Streptophyta</taxon>
        <taxon>Embryophyta</taxon>
        <taxon>Tracheophyta</taxon>
        <taxon>Spermatophyta</taxon>
        <taxon>Magnoliopsida</taxon>
        <taxon>eudicotyledons</taxon>
        <taxon>Gunneridae</taxon>
        <taxon>Pentapetalae</taxon>
        <taxon>asterids</taxon>
        <taxon>lamiids</taxon>
        <taxon>Solanales</taxon>
        <taxon>Solanaceae</taxon>
        <taxon>Solanoideae</taxon>
        <taxon>Solaneae</taxon>
        <taxon>Solanum</taxon>
    </lineage>
</organism>
<dbReference type="OrthoDB" id="1303611at2759"/>
<dbReference type="EMBL" id="JACXVP010000003">
    <property type="protein sequence ID" value="KAG5616669.1"/>
    <property type="molecule type" value="Genomic_DNA"/>
</dbReference>
<dbReference type="Proteomes" id="UP000824120">
    <property type="component" value="Chromosome 3"/>
</dbReference>
<keyword evidence="1" id="KW-0812">Transmembrane</keyword>
<name>A0A9J5ZWD7_SOLCO</name>
<keyword evidence="1" id="KW-1133">Transmembrane helix</keyword>
<keyword evidence="3" id="KW-1185">Reference proteome</keyword>
<gene>
    <name evidence="2" type="ORF">H5410_016493</name>
</gene>
<evidence type="ECO:0000313" key="3">
    <source>
        <dbReference type="Proteomes" id="UP000824120"/>
    </source>
</evidence>
<accession>A0A9J5ZWD7</accession>
<protein>
    <submittedName>
        <fullName evidence="2">Uncharacterized protein</fullName>
    </submittedName>
</protein>
<feature type="transmembrane region" description="Helical" evidence="1">
    <location>
        <begin position="64"/>
        <end position="82"/>
    </location>
</feature>
<reference evidence="2 3" key="1">
    <citation type="submission" date="2020-09" db="EMBL/GenBank/DDBJ databases">
        <title>De no assembly of potato wild relative species, Solanum commersonii.</title>
        <authorList>
            <person name="Cho K."/>
        </authorList>
    </citation>
    <scope>NUCLEOTIDE SEQUENCE [LARGE SCALE GENOMIC DNA]</scope>
    <source>
        <strain evidence="2">LZ3.2</strain>
        <tissue evidence="2">Leaf</tissue>
    </source>
</reference>
<evidence type="ECO:0000256" key="1">
    <source>
        <dbReference type="SAM" id="Phobius"/>
    </source>
</evidence>
<sequence>MDLEKKIWAASTVLFLTVGIAALGHTAWLVCTVVAILLGRLDGGLLHLHTPTLDPAENNPHVDIPLFVLMSTASYFCVLMMVRPLATDFGIYSMDSFGTGRQTWLAFGLCTLMIFLQLIMERQAVVHVAARRDQLEFLS</sequence>
<keyword evidence="1" id="KW-0472">Membrane</keyword>
<proteinExistence type="predicted"/>
<feature type="transmembrane region" description="Helical" evidence="1">
    <location>
        <begin position="103"/>
        <end position="120"/>
    </location>
</feature>